<evidence type="ECO:0000313" key="1">
    <source>
        <dbReference type="EMBL" id="CAG8788715.1"/>
    </source>
</evidence>
<keyword evidence="2" id="KW-1185">Reference proteome</keyword>
<organism evidence="1 2">
    <name type="scientific">Cetraspora pellucida</name>
    <dbReference type="NCBI Taxonomy" id="1433469"/>
    <lineage>
        <taxon>Eukaryota</taxon>
        <taxon>Fungi</taxon>
        <taxon>Fungi incertae sedis</taxon>
        <taxon>Mucoromycota</taxon>
        <taxon>Glomeromycotina</taxon>
        <taxon>Glomeromycetes</taxon>
        <taxon>Diversisporales</taxon>
        <taxon>Gigasporaceae</taxon>
        <taxon>Cetraspora</taxon>
    </lineage>
</organism>
<protein>
    <submittedName>
        <fullName evidence="1">8667_t:CDS:1</fullName>
    </submittedName>
</protein>
<reference evidence="1" key="1">
    <citation type="submission" date="2021-06" db="EMBL/GenBank/DDBJ databases">
        <authorList>
            <person name="Kallberg Y."/>
            <person name="Tangrot J."/>
            <person name="Rosling A."/>
        </authorList>
    </citation>
    <scope>NUCLEOTIDE SEQUENCE</scope>
    <source>
        <strain evidence="1">28 12/20/2015</strain>
    </source>
</reference>
<gene>
    <name evidence="1" type="ORF">SPELUC_LOCUS17031</name>
</gene>
<name>A0ACA9RE16_9GLOM</name>
<comment type="caution">
    <text evidence="1">The sequence shown here is derived from an EMBL/GenBank/DDBJ whole genome shotgun (WGS) entry which is preliminary data.</text>
</comment>
<dbReference type="EMBL" id="CAJVPW010066980">
    <property type="protein sequence ID" value="CAG8788715.1"/>
    <property type="molecule type" value="Genomic_DNA"/>
</dbReference>
<feature type="non-terminal residue" evidence="1">
    <location>
        <position position="45"/>
    </location>
</feature>
<dbReference type="Proteomes" id="UP000789366">
    <property type="component" value="Unassembled WGS sequence"/>
</dbReference>
<evidence type="ECO:0000313" key="2">
    <source>
        <dbReference type="Proteomes" id="UP000789366"/>
    </source>
</evidence>
<feature type="non-terminal residue" evidence="1">
    <location>
        <position position="1"/>
    </location>
</feature>
<sequence length="45" mass="5202">TSKINITPMAKRIRYELNSNGYENDKDNSSYYCSDSMTSEEDSSR</sequence>
<proteinExistence type="predicted"/>
<accession>A0ACA9RE16</accession>